<keyword evidence="3" id="KW-1185">Reference proteome</keyword>
<protein>
    <submittedName>
        <fullName evidence="2">Uncharacterized protein</fullName>
    </submittedName>
</protein>
<gene>
    <name evidence="2" type="primary">AVEN_111359_1</name>
    <name evidence="2" type="ORF">NPIL_606971</name>
</gene>
<reference evidence="2" key="1">
    <citation type="submission" date="2020-08" db="EMBL/GenBank/DDBJ databases">
        <title>Multicomponent nature underlies the extraordinary mechanical properties of spider dragline silk.</title>
        <authorList>
            <person name="Kono N."/>
            <person name="Nakamura H."/>
            <person name="Mori M."/>
            <person name="Yoshida Y."/>
            <person name="Ohtoshi R."/>
            <person name="Malay A.D."/>
            <person name="Moran D.A.P."/>
            <person name="Tomita M."/>
            <person name="Numata K."/>
            <person name="Arakawa K."/>
        </authorList>
    </citation>
    <scope>NUCLEOTIDE SEQUENCE</scope>
</reference>
<keyword evidence="1" id="KW-0812">Transmembrane</keyword>
<feature type="transmembrane region" description="Helical" evidence="1">
    <location>
        <begin position="44"/>
        <end position="62"/>
    </location>
</feature>
<evidence type="ECO:0000256" key="1">
    <source>
        <dbReference type="SAM" id="Phobius"/>
    </source>
</evidence>
<feature type="transmembrane region" description="Helical" evidence="1">
    <location>
        <begin position="118"/>
        <end position="138"/>
    </location>
</feature>
<evidence type="ECO:0000313" key="2">
    <source>
        <dbReference type="EMBL" id="GFU12623.1"/>
    </source>
</evidence>
<dbReference type="OrthoDB" id="6408624at2759"/>
<dbReference type="AlphaFoldDB" id="A0A8X6Q8Q5"/>
<keyword evidence="1" id="KW-0472">Membrane</keyword>
<proteinExistence type="predicted"/>
<comment type="caution">
    <text evidence="2">The sequence shown here is derived from an EMBL/GenBank/DDBJ whole genome shotgun (WGS) entry which is preliminary data.</text>
</comment>
<accession>A0A8X6Q8Q5</accession>
<evidence type="ECO:0000313" key="3">
    <source>
        <dbReference type="Proteomes" id="UP000887013"/>
    </source>
</evidence>
<name>A0A8X6Q8Q5_NEPPI</name>
<dbReference type="EMBL" id="BMAW01125486">
    <property type="protein sequence ID" value="GFU12623.1"/>
    <property type="molecule type" value="Genomic_DNA"/>
</dbReference>
<organism evidence="2 3">
    <name type="scientific">Nephila pilipes</name>
    <name type="common">Giant wood spider</name>
    <name type="synonym">Nephila maculata</name>
    <dbReference type="NCBI Taxonomy" id="299642"/>
    <lineage>
        <taxon>Eukaryota</taxon>
        <taxon>Metazoa</taxon>
        <taxon>Ecdysozoa</taxon>
        <taxon>Arthropoda</taxon>
        <taxon>Chelicerata</taxon>
        <taxon>Arachnida</taxon>
        <taxon>Araneae</taxon>
        <taxon>Araneomorphae</taxon>
        <taxon>Entelegynae</taxon>
        <taxon>Araneoidea</taxon>
        <taxon>Nephilidae</taxon>
        <taxon>Nephila</taxon>
    </lineage>
</organism>
<dbReference type="Proteomes" id="UP000887013">
    <property type="component" value="Unassembled WGS sequence"/>
</dbReference>
<feature type="transmembrane region" description="Helical" evidence="1">
    <location>
        <begin position="82"/>
        <end position="106"/>
    </location>
</feature>
<keyword evidence="1" id="KW-1133">Transmembrane helix</keyword>
<feature type="transmembrane region" description="Helical" evidence="1">
    <location>
        <begin position="12"/>
        <end position="38"/>
    </location>
</feature>
<sequence>MMINNTQRVEPTTGLFLLKIIFATICMFFGFFGVFFSFWKGNNYSVAPCLFLEIVCVLLINVNATFKRGKLFEVYTRSKLTIVFAVACVVCALTLPGAIFFLANGIRYKQDFQMEYDGYYFAMIPCLLAVINSLILVYDSKVFIRMHDQQAGGINRVF</sequence>